<proteinExistence type="predicted"/>
<organism evidence="3 4">
    <name type="scientific">Cuscuta europaea</name>
    <name type="common">European dodder</name>
    <dbReference type="NCBI Taxonomy" id="41803"/>
    <lineage>
        <taxon>Eukaryota</taxon>
        <taxon>Viridiplantae</taxon>
        <taxon>Streptophyta</taxon>
        <taxon>Embryophyta</taxon>
        <taxon>Tracheophyta</taxon>
        <taxon>Spermatophyta</taxon>
        <taxon>Magnoliopsida</taxon>
        <taxon>eudicotyledons</taxon>
        <taxon>Gunneridae</taxon>
        <taxon>Pentapetalae</taxon>
        <taxon>asterids</taxon>
        <taxon>lamiids</taxon>
        <taxon>Solanales</taxon>
        <taxon>Convolvulaceae</taxon>
        <taxon>Cuscuteae</taxon>
        <taxon>Cuscuta</taxon>
        <taxon>Cuscuta subgen. Cuscuta</taxon>
    </lineage>
</organism>
<dbReference type="FunFam" id="2.80.10.50:FF:000067">
    <property type="entry name" value="BnaC05g19630D protein"/>
    <property type="match status" value="3"/>
</dbReference>
<evidence type="ECO:0000313" key="3">
    <source>
        <dbReference type="EMBL" id="CAH9114419.1"/>
    </source>
</evidence>
<dbReference type="PANTHER" id="PTHR31205:SF69">
    <property type="entry name" value="ACTIN CROSS-LINKING PROTEIN (DUF569)"/>
    <property type="match status" value="1"/>
</dbReference>
<feature type="domain" description="DUF569" evidence="2">
    <location>
        <begin position="409"/>
        <end position="550"/>
    </location>
</feature>
<evidence type="ECO:0000259" key="2">
    <source>
        <dbReference type="Pfam" id="PF04601"/>
    </source>
</evidence>
<name>A0A9P0ZT91_CUSEU</name>
<accession>A0A9P0ZT91</accession>
<feature type="compositionally biased region" description="Polar residues" evidence="1">
    <location>
        <begin position="574"/>
        <end position="593"/>
    </location>
</feature>
<dbReference type="InterPro" id="IPR008999">
    <property type="entry name" value="Actin-crosslinking"/>
</dbReference>
<feature type="region of interest" description="Disordered" evidence="1">
    <location>
        <begin position="429"/>
        <end position="450"/>
    </location>
</feature>
<dbReference type="CDD" id="cd23340">
    <property type="entry name" value="beta-trefoil_FSCN_ACP-like"/>
    <property type="match status" value="3"/>
</dbReference>
<dbReference type="PANTHER" id="PTHR31205">
    <property type="entry name" value="ACTIN CROSS-LINKING PROTEIN (DUF569)"/>
    <property type="match status" value="1"/>
</dbReference>
<feature type="compositionally biased region" description="Low complexity" evidence="1">
    <location>
        <begin position="372"/>
        <end position="398"/>
    </location>
</feature>
<dbReference type="Proteomes" id="UP001152484">
    <property type="component" value="Unassembled WGS sequence"/>
</dbReference>
<protein>
    <recommendedName>
        <fullName evidence="2">DUF569 domain-containing protein</fullName>
    </recommendedName>
</protein>
<evidence type="ECO:0000256" key="1">
    <source>
        <dbReference type="SAM" id="MobiDB-lite"/>
    </source>
</evidence>
<gene>
    <name evidence="3" type="ORF">CEURO_LOCUS20359</name>
</gene>
<dbReference type="Pfam" id="PF04601">
    <property type="entry name" value="DUF569"/>
    <property type="match status" value="3"/>
</dbReference>
<keyword evidence="4" id="KW-1185">Reference proteome</keyword>
<dbReference type="EMBL" id="CAMAPE010000065">
    <property type="protein sequence ID" value="CAH9114419.1"/>
    <property type="molecule type" value="Genomic_DNA"/>
</dbReference>
<feature type="region of interest" description="Disordered" evidence="1">
    <location>
        <begin position="23"/>
        <end position="42"/>
    </location>
</feature>
<sequence>MDIIRKAKVVRLRSHLNKYLVADDDGQNTRQSSRGGASEKGRWRVERVEGNDQLVRLKSCHGRYLTASDDPLLLGMTGNKVLLTAHQNLMDLRIEWQPVEDGFQIKLKSYGGTYLRANGGTPPWRNSVTHDNPHATSTNNWIVWVVEAADQLPAENETLFTTSFSTVSSFSSSFSDELSGLDSPVSRQSSFSTPTPETPTISVSAMEIFHRAKVVRLRSHHDKYLTADEDEESVTQDRLGSSMSARWMVEVPENTDNVIRLKSCYGKYLTASNNPFLLGMTGRKVLQTLPSHLDSSLEWEPVKEGTKVKLRTRNGQFLRANGGLPPWKNSVTHDIPHRTTTKDWIIWDVHVVDILTCPVLKPPPPLVTHTDSFASGSNSPSTPSTLSTPSYASPSFSSRETPTITVSAMELFHRAKAVRLRSHHDKYLTADEDEESVTQDRHGSSPSARWTVEVPENTDNVICLKSCYGKYLTASNNPFLLGMTGRKVLQTLPSHLDSSLEWEPVYEGTRVKLRTRNGQFLRANGGLPPWKNSVTHDIPHRTTTKDWIIWDVHVVDILTCPVLKPPPPLVTHTDSFASGSNSPSTPSYASPSFSGRELWRSLRKSRWSR</sequence>
<dbReference type="InterPro" id="IPR007679">
    <property type="entry name" value="DUF569"/>
</dbReference>
<dbReference type="Gene3D" id="2.80.10.50">
    <property type="match status" value="3"/>
</dbReference>
<dbReference type="OrthoDB" id="2432302at2759"/>
<feature type="region of interest" description="Disordered" evidence="1">
    <location>
        <begin position="371"/>
        <end position="399"/>
    </location>
</feature>
<comment type="caution">
    <text evidence="3">The sequence shown here is derived from an EMBL/GenBank/DDBJ whole genome shotgun (WGS) entry which is preliminary data.</text>
</comment>
<dbReference type="SUPFAM" id="SSF50405">
    <property type="entry name" value="Actin-crosslinking proteins"/>
    <property type="match status" value="3"/>
</dbReference>
<evidence type="ECO:0000313" key="4">
    <source>
        <dbReference type="Proteomes" id="UP001152484"/>
    </source>
</evidence>
<feature type="domain" description="DUF569" evidence="2">
    <location>
        <begin position="1"/>
        <end position="144"/>
    </location>
</feature>
<dbReference type="AlphaFoldDB" id="A0A9P0ZT91"/>
<feature type="region of interest" description="Disordered" evidence="1">
    <location>
        <begin position="574"/>
        <end position="598"/>
    </location>
</feature>
<feature type="domain" description="DUF569" evidence="2">
    <location>
        <begin position="206"/>
        <end position="347"/>
    </location>
</feature>
<reference evidence="3" key="1">
    <citation type="submission" date="2022-07" db="EMBL/GenBank/DDBJ databases">
        <authorList>
            <person name="Macas J."/>
            <person name="Novak P."/>
            <person name="Neumann P."/>
        </authorList>
    </citation>
    <scope>NUCLEOTIDE SEQUENCE</scope>
</reference>